<keyword evidence="3" id="KW-1185">Reference proteome</keyword>
<feature type="domain" description="DUF6593" evidence="1">
    <location>
        <begin position="22"/>
        <end position="178"/>
    </location>
</feature>
<gene>
    <name evidence="2" type="ORF">K503DRAFT_95332</name>
</gene>
<reference evidence="2 3" key="1">
    <citation type="submission" date="2016-06" db="EMBL/GenBank/DDBJ databases">
        <title>Comparative genomics of the ectomycorrhizal sister species Rhizopogon vinicolor and Rhizopogon vesiculosus (Basidiomycota: Boletales) reveals a divergence of the mating type B locus.</title>
        <authorList>
            <consortium name="DOE Joint Genome Institute"/>
            <person name="Mujic A.B."/>
            <person name="Kuo A."/>
            <person name="Tritt A."/>
            <person name="Lipzen A."/>
            <person name="Chen C."/>
            <person name="Johnson J."/>
            <person name="Sharma A."/>
            <person name="Barry K."/>
            <person name="Grigoriev I.V."/>
            <person name="Spatafora J.W."/>
        </authorList>
    </citation>
    <scope>NUCLEOTIDE SEQUENCE [LARGE SCALE GENOMIC DNA]</scope>
    <source>
        <strain evidence="2 3">AM-OR11-026</strain>
    </source>
</reference>
<evidence type="ECO:0000313" key="2">
    <source>
        <dbReference type="EMBL" id="OAX31351.1"/>
    </source>
</evidence>
<accession>A0A1B7MFH9</accession>
<dbReference type="InParanoid" id="A0A1B7MFH9"/>
<protein>
    <recommendedName>
        <fullName evidence="1">DUF6593 domain-containing protein</fullName>
    </recommendedName>
</protein>
<proteinExistence type="predicted"/>
<dbReference type="OrthoDB" id="3360976at2759"/>
<dbReference type="EMBL" id="KV449441">
    <property type="protein sequence ID" value="OAX31351.1"/>
    <property type="molecule type" value="Genomic_DNA"/>
</dbReference>
<organism evidence="2 3">
    <name type="scientific">Rhizopogon vinicolor AM-OR11-026</name>
    <dbReference type="NCBI Taxonomy" id="1314800"/>
    <lineage>
        <taxon>Eukaryota</taxon>
        <taxon>Fungi</taxon>
        <taxon>Dikarya</taxon>
        <taxon>Basidiomycota</taxon>
        <taxon>Agaricomycotina</taxon>
        <taxon>Agaricomycetes</taxon>
        <taxon>Agaricomycetidae</taxon>
        <taxon>Boletales</taxon>
        <taxon>Suillineae</taxon>
        <taxon>Rhizopogonaceae</taxon>
        <taxon>Rhizopogon</taxon>
    </lineage>
</organism>
<dbReference type="STRING" id="1314800.A0A1B7MFH9"/>
<name>A0A1B7MFH9_9AGAM</name>
<sequence length="190" mass="21923">MGVLRVKSFSTDTIRFTLSSENVRNTVITNERGQIIYKTDTPFRFCTRITTIYKIKPNTGWSRRDQFDVVGEIEWHKLTSSRFHFGGTEVATKKFIPSRGFTGRKRIFTGPDGHSYRWDLKSNIVVKNWSQTELARSHRKTLGIIGRKRKAMLEVSPEVAHMMDTVIMTFIYVEKLRMDKEEAANNAAVG</sequence>
<dbReference type="Proteomes" id="UP000092154">
    <property type="component" value="Unassembled WGS sequence"/>
</dbReference>
<dbReference type="AlphaFoldDB" id="A0A1B7MFH9"/>
<evidence type="ECO:0000259" key="1">
    <source>
        <dbReference type="Pfam" id="PF20236"/>
    </source>
</evidence>
<evidence type="ECO:0000313" key="3">
    <source>
        <dbReference type="Proteomes" id="UP000092154"/>
    </source>
</evidence>
<dbReference type="Pfam" id="PF20236">
    <property type="entry name" value="DUF6593"/>
    <property type="match status" value="1"/>
</dbReference>
<dbReference type="InterPro" id="IPR046528">
    <property type="entry name" value="DUF6593"/>
</dbReference>